<dbReference type="PATRIC" id="fig|547559.17.peg.4084"/>
<dbReference type="Proteomes" id="UP000001879">
    <property type="component" value="Chromosome"/>
</dbReference>
<dbReference type="InterPro" id="IPR036116">
    <property type="entry name" value="FN3_sf"/>
</dbReference>
<feature type="region of interest" description="Disordered" evidence="1">
    <location>
        <begin position="1"/>
        <end position="32"/>
    </location>
</feature>
<dbReference type="STRING" id="547559.Nmag_1632"/>
<dbReference type="RefSeq" id="WP_004217503.1">
    <property type="nucleotide sequence ID" value="NC_013922.1"/>
</dbReference>
<evidence type="ECO:0000313" key="6">
    <source>
        <dbReference type="Proteomes" id="UP000011543"/>
    </source>
</evidence>
<reference evidence="3 5" key="2">
    <citation type="journal article" date="2012" name="BMC Genomics">
        <title>A comparative genomics perspective on the genetic content of the alkaliphilic haloarchaeon Natrialba magadii ATCC 43099T.</title>
        <authorList>
            <person name="Siddaramappa S."/>
            <person name="Challacombe J.F."/>
            <person name="Decastro R.E."/>
            <person name="Pfeiffer F."/>
            <person name="Sastre D.E."/>
            <person name="Gimenez M.I."/>
            <person name="Paggi R.A."/>
            <person name="Detter J.C."/>
            <person name="Davenport K.W."/>
            <person name="Goodwin L.A."/>
            <person name="Kyrpides N."/>
            <person name="Tapia R."/>
            <person name="Pitluck S."/>
            <person name="Lucas S."/>
            <person name="Woyke T."/>
            <person name="Maupin-Furlow J.A."/>
        </authorList>
    </citation>
    <scope>NUCLEOTIDE SEQUENCE [LARGE SCALE GENOMIC DNA]</scope>
    <source>
        <strain evidence="3">ATCC 43099</strain>
        <strain evidence="5">ATCC 43099 / DSM 3394 / CCM 3739 / CIP 104546 / IAM 13178 / JCM 8861 / NBRC 102185 / NCIMB 2190 / MS3</strain>
    </source>
</reference>
<dbReference type="EMBL" id="CP001932">
    <property type="protein sequence ID" value="ADD05208.1"/>
    <property type="molecule type" value="Genomic_DNA"/>
</dbReference>
<evidence type="ECO:0000313" key="4">
    <source>
        <dbReference type="EMBL" id="ELY23244.1"/>
    </source>
</evidence>
<dbReference type="AlphaFoldDB" id="D3SUF0"/>
<protein>
    <submittedName>
        <fullName evidence="3">Fibronectin type III domain protein</fullName>
    </submittedName>
    <submittedName>
        <fullName evidence="4">Fibronectin type III domain-containing protein</fullName>
    </submittedName>
</protein>
<evidence type="ECO:0000256" key="1">
    <source>
        <dbReference type="SAM" id="MobiDB-lite"/>
    </source>
</evidence>
<reference evidence="5" key="1">
    <citation type="submission" date="2010-02" db="EMBL/GenBank/DDBJ databases">
        <title>Complete sequence of chromosome of Natrialba magadii ATCC 43099.</title>
        <authorList>
            <consortium name="US DOE Joint Genome Institute"/>
            <person name="Lucas S."/>
            <person name="Copeland A."/>
            <person name="Lapidus A."/>
            <person name="Cheng J.-F."/>
            <person name="Bruce D."/>
            <person name="Goodwin L."/>
            <person name="Pitluck S."/>
            <person name="Davenport K."/>
            <person name="Saunders E."/>
            <person name="Detter J.C."/>
            <person name="Han C."/>
            <person name="Tapia R."/>
            <person name="Land M."/>
            <person name="Hauser L."/>
            <person name="Kyrpides N."/>
            <person name="Mikhailova N."/>
            <person name="De Castro R.E."/>
            <person name="Maupin-Furlow J.A."/>
            <person name="Woyke T."/>
        </authorList>
    </citation>
    <scope>NUCLEOTIDE SEQUENCE [LARGE SCALE GENOMIC DNA]</scope>
    <source>
        <strain evidence="5">ATCC 43099 / DSM 3394 / CCM 3739 / CIP 104546 / IAM 13178 / JCM 8861 / NBRC 102185 / NCIMB 2190 / MS3</strain>
    </source>
</reference>
<sequence length="377" mass="40753">MADFDLGPTESPPQTSVDFILDEPDPPSGLVAKPRVHIEISWDTEENAEEYNIYRALSSSTSLDDYEHIDTTSSTSYTDTGTSTGTTYHYRVTAVTSGVESDPSSNESAQTIEIESLSVSSVSDDTIQLSISASDPPDEFNIYRARSSGSSVSDYDIVGTTSSTQFSDGGRTNGREYFYRVSAVDHTGESDLSTEVDATTDLPAPTIGTITAGGREATVGWTINDDNDEGDIEVIDPDRSSVVDGLDPSTEEYTQTDLLDGEPYSYYVRRDTGDAVEESGVSDTVITDLPALEDFSVATVDGRFVTLEATDPSNNSSGYRLLLRKDGEDGFDQDGSDYDPVDEGETVTFETTELLDGQQYDATAETYTDHATARADE</sequence>
<evidence type="ECO:0000313" key="5">
    <source>
        <dbReference type="Proteomes" id="UP000001879"/>
    </source>
</evidence>
<keyword evidence="5" id="KW-1185">Reference proteome</keyword>
<feature type="domain" description="Fibronectin type-III" evidence="2">
    <location>
        <begin position="23"/>
        <end position="114"/>
    </location>
</feature>
<name>D3SUF0_NATMM</name>
<evidence type="ECO:0000259" key="2">
    <source>
        <dbReference type="PROSITE" id="PS50853"/>
    </source>
</evidence>
<proteinExistence type="predicted"/>
<dbReference type="InterPro" id="IPR013783">
    <property type="entry name" value="Ig-like_fold"/>
</dbReference>
<dbReference type="Gene3D" id="2.60.40.10">
    <property type="entry name" value="Immunoglobulins"/>
    <property type="match status" value="2"/>
</dbReference>
<gene>
    <name evidence="3" type="ordered locus">Nmag_1632</name>
    <name evidence="4" type="ORF">C500_20681</name>
</gene>
<dbReference type="PROSITE" id="PS50853">
    <property type="entry name" value="FN3"/>
    <property type="match status" value="2"/>
</dbReference>
<dbReference type="SMART" id="SM00060">
    <property type="entry name" value="FN3"/>
    <property type="match status" value="3"/>
</dbReference>
<dbReference type="OrthoDB" id="206598at2157"/>
<evidence type="ECO:0000313" key="3">
    <source>
        <dbReference type="EMBL" id="ADD05208.1"/>
    </source>
</evidence>
<accession>D3SUF0</accession>
<dbReference type="SUPFAM" id="SSF49265">
    <property type="entry name" value="Fibronectin type III"/>
    <property type="match status" value="1"/>
</dbReference>
<feature type="domain" description="Fibronectin type-III" evidence="2">
    <location>
        <begin position="115"/>
        <end position="203"/>
    </location>
</feature>
<reference evidence="4 6" key="3">
    <citation type="journal article" date="2014" name="PLoS Genet.">
        <title>Phylogenetically driven sequencing of extremely halophilic archaea reveals strategies for static and dynamic osmo-response.</title>
        <authorList>
            <person name="Becker E.A."/>
            <person name="Seitzer P.M."/>
            <person name="Tritt A."/>
            <person name="Larsen D."/>
            <person name="Krusor M."/>
            <person name="Yao A.I."/>
            <person name="Wu D."/>
            <person name="Madern D."/>
            <person name="Eisen J.A."/>
            <person name="Darling A.E."/>
            <person name="Facciotti M.T."/>
        </authorList>
    </citation>
    <scope>NUCLEOTIDE SEQUENCE [LARGE SCALE GENOMIC DNA]</scope>
    <source>
        <strain evidence="6">ATCC 43099 / DSM 3394 / CCM 3739 / CIP 104546 / IAM 13178 / JCM 8861 / NBRC 102185 / NCIMB 2190 / MS3</strain>
        <strain evidence="4">MS-3</strain>
    </source>
</reference>
<dbReference type="EMBL" id="AOHS01000063">
    <property type="protein sequence ID" value="ELY23244.1"/>
    <property type="molecule type" value="Genomic_DNA"/>
</dbReference>
<dbReference type="KEGG" id="nmg:Nmag_1632"/>
<dbReference type="eggNOG" id="arCOG05978">
    <property type="taxonomic scope" value="Archaea"/>
</dbReference>
<dbReference type="Proteomes" id="UP000011543">
    <property type="component" value="Unassembled WGS sequence"/>
</dbReference>
<dbReference type="HOGENOM" id="CLU_732843_0_0_2"/>
<organism evidence="3 5">
    <name type="scientific">Natrialba magadii (strain ATCC 43099 / DSM 3394 / CCM 3739 / CIP 104546 / IAM 13178 / JCM 8861 / NBRC 102185 / NCIMB 2190 / MS3)</name>
    <name type="common">Natronobacterium magadii</name>
    <dbReference type="NCBI Taxonomy" id="547559"/>
    <lineage>
        <taxon>Archaea</taxon>
        <taxon>Methanobacteriati</taxon>
        <taxon>Methanobacteriota</taxon>
        <taxon>Stenosarchaea group</taxon>
        <taxon>Halobacteria</taxon>
        <taxon>Halobacteriales</taxon>
        <taxon>Natrialbaceae</taxon>
        <taxon>Natrialba</taxon>
    </lineage>
</organism>
<dbReference type="InterPro" id="IPR003961">
    <property type="entry name" value="FN3_dom"/>
</dbReference>
<dbReference type="GeneID" id="8824467"/>
<dbReference type="PaxDb" id="547559-Nmag_1632"/>
<reference evidence="3" key="4">
    <citation type="submission" date="2016-09" db="EMBL/GenBank/DDBJ databases">
        <authorList>
            <person name="Pfeiffer F."/>
        </authorList>
    </citation>
    <scope>NUCLEOTIDE SEQUENCE</scope>
    <source>
        <strain evidence="3">ATCC 43099</strain>
    </source>
</reference>